<accession>A0A7J7WHV3</accession>
<name>A0A7J7WHV3_MYOMY</name>
<dbReference type="EMBL" id="JABWUV010000008">
    <property type="protein sequence ID" value="KAF6336963.1"/>
    <property type="molecule type" value="Genomic_DNA"/>
</dbReference>
<organism evidence="2 3">
    <name type="scientific">Myotis myotis</name>
    <name type="common">Greater mouse-eared bat</name>
    <name type="synonym">Vespertilio myotis</name>
    <dbReference type="NCBI Taxonomy" id="51298"/>
    <lineage>
        <taxon>Eukaryota</taxon>
        <taxon>Metazoa</taxon>
        <taxon>Chordata</taxon>
        <taxon>Craniata</taxon>
        <taxon>Vertebrata</taxon>
        <taxon>Euteleostomi</taxon>
        <taxon>Mammalia</taxon>
        <taxon>Eutheria</taxon>
        <taxon>Laurasiatheria</taxon>
        <taxon>Chiroptera</taxon>
        <taxon>Yangochiroptera</taxon>
        <taxon>Vespertilionidae</taxon>
        <taxon>Myotis</taxon>
    </lineage>
</organism>
<dbReference type="AlphaFoldDB" id="A0A7J7WHV3"/>
<evidence type="ECO:0000313" key="2">
    <source>
        <dbReference type="EMBL" id="KAF6336963.1"/>
    </source>
</evidence>
<keyword evidence="1" id="KW-1133">Transmembrane helix</keyword>
<proteinExistence type="predicted"/>
<dbReference type="Proteomes" id="UP000527355">
    <property type="component" value="Unassembled WGS sequence"/>
</dbReference>
<keyword evidence="1" id="KW-0472">Membrane</keyword>
<keyword evidence="1" id="KW-0812">Transmembrane</keyword>
<evidence type="ECO:0000313" key="3">
    <source>
        <dbReference type="Proteomes" id="UP000527355"/>
    </source>
</evidence>
<comment type="caution">
    <text evidence="2">The sequence shown here is derived from an EMBL/GenBank/DDBJ whole genome shotgun (WGS) entry which is preliminary data.</text>
</comment>
<sequence>MTISYPSLLPDKWTLFLVSNPSIFYLASGSFPLFEHSSLCLTYGWCFPSPGINYSFSFIYFLIIFIRVYLSQTDDICQGARCQMLPPSYSANLNDTLSQRLSLEQCKAMPPCHIYCSYTMYPTCLLFRSFLCLLHQAISSFKAGVFILPAEC</sequence>
<feature type="transmembrane region" description="Helical" evidence="1">
    <location>
        <begin position="12"/>
        <end position="31"/>
    </location>
</feature>
<gene>
    <name evidence="2" type="ORF">mMyoMyo1_012152</name>
</gene>
<protein>
    <submittedName>
        <fullName evidence="2">Uncharacterized protein</fullName>
    </submittedName>
</protein>
<reference evidence="2 3" key="1">
    <citation type="journal article" date="2020" name="Nature">
        <title>Six reference-quality genomes reveal evolution of bat adaptations.</title>
        <authorList>
            <person name="Jebb D."/>
            <person name="Huang Z."/>
            <person name="Pippel M."/>
            <person name="Hughes G.M."/>
            <person name="Lavrichenko K."/>
            <person name="Devanna P."/>
            <person name="Winkler S."/>
            <person name="Jermiin L.S."/>
            <person name="Skirmuntt E.C."/>
            <person name="Katzourakis A."/>
            <person name="Burkitt-Gray L."/>
            <person name="Ray D.A."/>
            <person name="Sullivan K.A.M."/>
            <person name="Roscito J.G."/>
            <person name="Kirilenko B.M."/>
            <person name="Davalos L.M."/>
            <person name="Corthals A.P."/>
            <person name="Power M.L."/>
            <person name="Jones G."/>
            <person name="Ransome R.D."/>
            <person name="Dechmann D.K.N."/>
            <person name="Locatelli A.G."/>
            <person name="Puechmaille S.J."/>
            <person name="Fedrigo O."/>
            <person name="Jarvis E.D."/>
            <person name="Hiller M."/>
            <person name="Vernes S.C."/>
            <person name="Myers E.W."/>
            <person name="Teeling E.C."/>
        </authorList>
    </citation>
    <scope>NUCLEOTIDE SEQUENCE [LARGE SCALE GENOMIC DNA]</scope>
    <source>
        <strain evidence="2">MMyoMyo1</strain>
        <tissue evidence="2">Flight muscle</tissue>
    </source>
</reference>
<keyword evidence="3" id="KW-1185">Reference proteome</keyword>
<evidence type="ECO:0000256" key="1">
    <source>
        <dbReference type="SAM" id="Phobius"/>
    </source>
</evidence>
<feature type="transmembrane region" description="Helical" evidence="1">
    <location>
        <begin position="51"/>
        <end position="70"/>
    </location>
</feature>